<dbReference type="SUPFAM" id="SSF51182">
    <property type="entry name" value="RmlC-like cupins"/>
    <property type="match status" value="1"/>
</dbReference>
<evidence type="ECO:0000259" key="4">
    <source>
        <dbReference type="Pfam" id="PF05726"/>
    </source>
</evidence>
<evidence type="ECO:0000313" key="6">
    <source>
        <dbReference type="Proteomes" id="UP000717995"/>
    </source>
</evidence>
<dbReference type="CDD" id="cd02909">
    <property type="entry name" value="cupin_pirin_N"/>
    <property type="match status" value="1"/>
</dbReference>
<dbReference type="InterPro" id="IPR011051">
    <property type="entry name" value="RmlC_Cupin_sf"/>
</dbReference>
<evidence type="ECO:0000313" key="5">
    <source>
        <dbReference type="EMBL" id="MBM7062121.1"/>
    </source>
</evidence>
<proteinExistence type="inferred from homology"/>
<dbReference type="Gene3D" id="2.60.120.10">
    <property type="entry name" value="Jelly Rolls"/>
    <property type="match status" value="1"/>
</dbReference>
<dbReference type="PIRSF" id="PIRSF006232">
    <property type="entry name" value="Pirin"/>
    <property type="match status" value="1"/>
</dbReference>
<protein>
    <submittedName>
        <fullName evidence="5">Pirin family protein</fullName>
    </submittedName>
</protein>
<dbReference type="InterPro" id="IPR008778">
    <property type="entry name" value="Pirin_C_dom"/>
</dbReference>
<dbReference type="PANTHER" id="PTHR13903">
    <property type="entry name" value="PIRIN-RELATED"/>
    <property type="match status" value="1"/>
</dbReference>
<evidence type="ECO:0000256" key="2">
    <source>
        <dbReference type="RuleBase" id="RU003457"/>
    </source>
</evidence>
<name>A0ABS2IGC2_9GAMM</name>
<reference evidence="5 6" key="1">
    <citation type="submission" date="2021-02" db="EMBL/GenBank/DDBJ databases">
        <authorList>
            <person name="Lee D.-H."/>
        </authorList>
    </citation>
    <scope>NUCLEOTIDE SEQUENCE [LARGE SCALE GENOMIC DNA]</scope>
    <source>
        <strain evidence="5 6">UL073</strain>
    </source>
</reference>
<dbReference type="Pfam" id="PF05726">
    <property type="entry name" value="Pirin_C"/>
    <property type="match status" value="1"/>
</dbReference>
<dbReference type="InterPro" id="IPR012093">
    <property type="entry name" value="Pirin"/>
</dbReference>
<gene>
    <name evidence="5" type="ORF">JQX08_15535</name>
</gene>
<comment type="similarity">
    <text evidence="1 2">Belongs to the pirin family.</text>
</comment>
<dbReference type="Proteomes" id="UP000717995">
    <property type="component" value="Unassembled WGS sequence"/>
</dbReference>
<accession>A0ABS2IGC2</accession>
<dbReference type="RefSeq" id="WP_205349302.1">
    <property type="nucleotide sequence ID" value="NZ_JAFEUP010000004.1"/>
</dbReference>
<dbReference type="Pfam" id="PF02678">
    <property type="entry name" value="Pirin"/>
    <property type="match status" value="1"/>
</dbReference>
<dbReference type="InterPro" id="IPR003829">
    <property type="entry name" value="Pirin_N_dom"/>
</dbReference>
<feature type="domain" description="Pirin C-terminal" evidence="4">
    <location>
        <begin position="175"/>
        <end position="270"/>
    </location>
</feature>
<keyword evidence="6" id="KW-1185">Reference proteome</keyword>
<dbReference type="PANTHER" id="PTHR13903:SF8">
    <property type="entry name" value="PIRIN"/>
    <property type="match status" value="1"/>
</dbReference>
<evidence type="ECO:0000259" key="3">
    <source>
        <dbReference type="Pfam" id="PF02678"/>
    </source>
</evidence>
<feature type="domain" description="Pirin N-terminal" evidence="3">
    <location>
        <begin position="25"/>
        <end position="122"/>
    </location>
</feature>
<comment type="caution">
    <text evidence="5">The sequence shown here is derived from an EMBL/GenBank/DDBJ whole genome shotgun (WGS) entry which is preliminary data.</text>
</comment>
<sequence length="286" mass="31071">MSNLIQIQARLEDVQGQPILRPLPSARCRSVGPFVFFDHMLATDYAPGHGVNIRQHPHIGLSTLTYLFEGELQHKDSLGSDQLVQPGDVSWMTAGQGVAHVERTPAALRERGSRLHGLQVWLGLPTTDEQGPPSYSHHAASSLPLSDALGVRIRLIAGAGFCLQSPVPVRSATLYAELQLESGATLAIPAEHPERALYVLDGDVLLDDDALPVHSLTVLPVGESYTLTASSSCWLVMIGGEPLGPRRINWNFVASDPALIDRARERWAAGDWPTVPGESERIELPR</sequence>
<evidence type="ECO:0000256" key="1">
    <source>
        <dbReference type="ARBA" id="ARBA00008416"/>
    </source>
</evidence>
<dbReference type="InterPro" id="IPR014710">
    <property type="entry name" value="RmlC-like_jellyroll"/>
</dbReference>
<organism evidence="5 6">
    <name type="scientific">Zestomonas insulae</name>
    <dbReference type="NCBI Taxonomy" id="2809017"/>
    <lineage>
        <taxon>Bacteria</taxon>
        <taxon>Pseudomonadati</taxon>
        <taxon>Pseudomonadota</taxon>
        <taxon>Gammaproteobacteria</taxon>
        <taxon>Pseudomonadales</taxon>
        <taxon>Pseudomonadaceae</taxon>
        <taxon>Zestomonas</taxon>
    </lineage>
</organism>
<dbReference type="EMBL" id="JAFEUP010000004">
    <property type="protein sequence ID" value="MBM7062121.1"/>
    <property type="molecule type" value="Genomic_DNA"/>
</dbReference>